<evidence type="ECO:0000256" key="1">
    <source>
        <dbReference type="SAM" id="MobiDB-lite"/>
    </source>
</evidence>
<accession>A0ABU6Z871</accession>
<sequence length="95" mass="10348">MTEMAEKNVEALTCSLGEKETALGTTICHLCPGVDFSAITLDTRWNPKGRRIYNPKKATSEDSQMVPETKQPEVESQVEQPVPEDVVGGVGECPI</sequence>
<comment type="caution">
    <text evidence="2">The sequence shown here is derived from an EMBL/GenBank/DDBJ whole genome shotgun (WGS) entry which is preliminary data.</text>
</comment>
<feature type="region of interest" description="Disordered" evidence="1">
    <location>
        <begin position="52"/>
        <end position="95"/>
    </location>
</feature>
<name>A0ABU6Z871_9FABA</name>
<feature type="compositionally biased region" description="Low complexity" evidence="1">
    <location>
        <begin position="74"/>
        <end position="87"/>
    </location>
</feature>
<dbReference type="Proteomes" id="UP001341840">
    <property type="component" value="Unassembled WGS sequence"/>
</dbReference>
<reference evidence="2 3" key="1">
    <citation type="journal article" date="2023" name="Plants (Basel)">
        <title>Bridging the Gap: Combining Genomics and Transcriptomics Approaches to Understand Stylosanthes scabra, an Orphan Legume from the Brazilian Caatinga.</title>
        <authorList>
            <person name="Ferreira-Neto J.R.C."/>
            <person name="da Silva M.D."/>
            <person name="Binneck E."/>
            <person name="de Melo N.F."/>
            <person name="da Silva R.H."/>
            <person name="de Melo A.L.T.M."/>
            <person name="Pandolfi V."/>
            <person name="Bustamante F.O."/>
            <person name="Brasileiro-Vidal A.C."/>
            <person name="Benko-Iseppon A.M."/>
        </authorList>
    </citation>
    <scope>NUCLEOTIDE SEQUENCE [LARGE SCALE GENOMIC DNA]</scope>
    <source>
        <tissue evidence="2">Leaves</tissue>
    </source>
</reference>
<proteinExistence type="predicted"/>
<gene>
    <name evidence="2" type="ORF">PIB30_027146</name>
</gene>
<keyword evidence="3" id="KW-1185">Reference proteome</keyword>
<organism evidence="2 3">
    <name type="scientific">Stylosanthes scabra</name>
    <dbReference type="NCBI Taxonomy" id="79078"/>
    <lineage>
        <taxon>Eukaryota</taxon>
        <taxon>Viridiplantae</taxon>
        <taxon>Streptophyta</taxon>
        <taxon>Embryophyta</taxon>
        <taxon>Tracheophyta</taxon>
        <taxon>Spermatophyta</taxon>
        <taxon>Magnoliopsida</taxon>
        <taxon>eudicotyledons</taxon>
        <taxon>Gunneridae</taxon>
        <taxon>Pentapetalae</taxon>
        <taxon>rosids</taxon>
        <taxon>fabids</taxon>
        <taxon>Fabales</taxon>
        <taxon>Fabaceae</taxon>
        <taxon>Papilionoideae</taxon>
        <taxon>50 kb inversion clade</taxon>
        <taxon>dalbergioids sensu lato</taxon>
        <taxon>Dalbergieae</taxon>
        <taxon>Pterocarpus clade</taxon>
        <taxon>Stylosanthes</taxon>
    </lineage>
</organism>
<evidence type="ECO:0000313" key="2">
    <source>
        <dbReference type="EMBL" id="MED6218491.1"/>
    </source>
</evidence>
<dbReference type="EMBL" id="JASCZI010271964">
    <property type="protein sequence ID" value="MED6218491.1"/>
    <property type="molecule type" value="Genomic_DNA"/>
</dbReference>
<protein>
    <submittedName>
        <fullName evidence="2">Uncharacterized protein</fullName>
    </submittedName>
</protein>
<evidence type="ECO:0000313" key="3">
    <source>
        <dbReference type="Proteomes" id="UP001341840"/>
    </source>
</evidence>